<evidence type="ECO:0000313" key="2">
    <source>
        <dbReference type="EMBL" id="KAG0255114.1"/>
    </source>
</evidence>
<feature type="compositionally biased region" description="Acidic residues" evidence="1">
    <location>
        <begin position="230"/>
        <end position="249"/>
    </location>
</feature>
<feature type="compositionally biased region" description="Polar residues" evidence="1">
    <location>
        <begin position="1"/>
        <end position="12"/>
    </location>
</feature>
<feature type="region of interest" description="Disordered" evidence="1">
    <location>
        <begin position="632"/>
        <end position="672"/>
    </location>
</feature>
<feature type="region of interest" description="Disordered" evidence="1">
    <location>
        <begin position="710"/>
        <end position="836"/>
    </location>
</feature>
<feature type="compositionally biased region" description="Polar residues" evidence="1">
    <location>
        <begin position="822"/>
        <end position="835"/>
    </location>
</feature>
<feature type="region of interest" description="Disordered" evidence="1">
    <location>
        <begin position="1166"/>
        <end position="1273"/>
    </location>
</feature>
<feature type="compositionally biased region" description="Basic and acidic residues" evidence="1">
    <location>
        <begin position="361"/>
        <end position="370"/>
    </location>
</feature>
<sequence length="1353" mass="147114">MEGDLSNASIRTNPGKKDGSGLLTVRDILDDPELQVVKGASRGGWGGDPSQPRQSQQQQQQQHQQQQYPPLQQRTRRRPSIPDDGVGQSASSSGSLKASEKLTARRSREPQAEQHHPLQHRTRTSGRPTDIVETTEDNQQAPSDSSMDQSAAVRHFQTRLDEAMRQARQKSASGVNGSRGSRVVQSSLPRTQSTHPTIQQTAIAPSLAKERLKGWAEFTMDDSVYTASVDDQDDGEDDEDDDDDDDDTDVTQKTAERIPSLVRTDQAAFTVPKPRQLPNGNAAATTSATAATSTPTTTVGSSSTVAKQSRDKNASSRQVQHQHQQRPAVKDRGQGDIDALDDPGYDSADWLDRETALARLRREQAKEQKLRASTSKTARSSPADARRSNESEQSSSAGPNLLSAPTTTTTTTIISSKAKAKSSAASSSSKSPLISPRLAGVEGGLPNTHRGWSFRRDYQGHPQQPSSAFAGTMLPPLPLLNLSIPPSSLSTNTTTSNATTTHARRKTLDHGRDLALEDLASPTGQDPVMMGGILAGRRGSKKSTNLLAVDEDDHFPRPSIMSSYLRMNETMQPHGYNETEHRFLELAGSIGEGQAVSNVFGTLKDKIRTLKQKQKSSTATVKALQKELKKAQRELARERREKDALSASLTATSAAAPVSRSQNQNSYGTKVEQDIESLQQRIETLEQERRLVATKKETLIRQRQKELLFLDSESSDDADGLDNEDSDSDEDDGDEEEPSKPLEEASQTATPQPKKSRRRKGDITQPPPPPLLPPPPPLGKGKERRRDSTTSLESVDIGAPAPPAPAPTLSSSLRGSKDSRRGQQTKTSLGEQQPNMVRFEVPLPSNMRASQVVYLPSLSKSLSALAPLSSPLPGTTTTVGCKNDIPEDILSTPAATTAAAAAAAIAALSASSSGTSYHQKDHRELHIHHHVHVKNDKVHGRSSSGDGKVVRTSVPRSGSSGTTSTSTSTSTSKGKSKAAPESNSNTGMHTRSKQPAIDPTVIEAIDMLRQSIGRRDGPGAVGGRRSGSTEPVAQQQQQYQQGNDQARAPLKQNQLADSDSRKQDDAAVTASRGEEQGAGTLSQGALTTADADAAAAIDGETEEQEGAEHVSDGDDDENPGAEDQSMIDGDVAARPRRIHIDVERVLSLLKAHHPDRCAVCCNQPSGSSFDHSHHDQPKETAHRVDVRTRHPQPAASERRQQQQRRAIHVSQESQIQSPVQHQLQQRLPTETEEPRVKKGHGTIDRGSMHEQQPQQQQQQQQQQVDQDHIDGDQDYHDEEDIEQMADQADQDLSKIMEMYRAAGAELELARENYEKVKSGKGLLNPQLLAIVEERKNTIEQKMKEFEQVIKTMV</sequence>
<feature type="compositionally biased region" description="Polar residues" evidence="1">
    <location>
        <begin position="137"/>
        <end position="149"/>
    </location>
</feature>
<feature type="compositionally biased region" description="Low complexity" evidence="1">
    <location>
        <begin position="278"/>
        <end position="306"/>
    </location>
</feature>
<comment type="caution">
    <text evidence="2">The sequence shown here is derived from an EMBL/GenBank/DDBJ whole genome shotgun (WGS) entry which is preliminary data.</text>
</comment>
<feature type="compositionally biased region" description="Polar residues" evidence="1">
    <location>
        <begin position="169"/>
        <end position="203"/>
    </location>
</feature>
<gene>
    <name evidence="2" type="ORF">DFQ27_006430</name>
</gene>
<dbReference type="Proteomes" id="UP000807716">
    <property type="component" value="Unassembled WGS sequence"/>
</dbReference>
<evidence type="ECO:0000313" key="3">
    <source>
        <dbReference type="Proteomes" id="UP000807716"/>
    </source>
</evidence>
<feature type="compositionally biased region" description="Low complexity" evidence="1">
    <location>
        <begin position="49"/>
        <end position="73"/>
    </location>
</feature>
<feature type="compositionally biased region" description="Low complexity" evidence="1">
    <location>
        <begin position="1251"/>
        <end position="1264"/>
    </location>
</feature>
<feature type="region of interest" description="Disordered" evidence="1">
    <location>
        <begin position="220"/>
        <end position="349"/>
    </location>
</feature>
<reference evidence="2" key="1">
    <citation type="journal article" date="2020" name="Fungal Divers.">
        <title>Resolving the Mortierellaceae phylogeny through synthesis of multi-gene phylogenetics and phylogenomics.</title>
        <authorList>
            <person name="Vandepol N."/>
            <person name="Liber J."/>
            <person name="Desiro A."/>
            <person name="Na H."/>
            <person name="Kennedy M."/>
            <person name="Barry K."/>
            <person name="Grigoriev I.V."/>
            <person name="Miller A.N."/>
            <person name="O'Donnell K."/>
            <person name="Stajich J.E."/>
            <person name="Bonito G."/>
        </authorList>
    </citation>
    <scope>NUCLEOTIDE SEQUENCE</scope>
    <source>
        <strain evidence="2">BC1065</strain>
    </source>
</reference>
<accession>A0A9P6PY35</accession>
<feature type="compositionally biased region" description="Basic and acidic residues" evidence="1">
    <location>
        <begin position="632"/>
        <end position="644"/>
    </location>
</feature>
<feature type="compositionally biased region" description="Low complexity" evidence="1">
    <location>
        <begin position="315"/>
        <end position="327"/>
    </location>
</feature>
<feature type="compositionally biased region" description="Low complexity" evidence="1">
    <location>
        <begin position="479"/>
        <end position="501"/>
    </location>
</feature>
<feature type="compositionally biased region" description="Polar residues" evidence="1">
    <location>
        <begin position="659"/>
        <end position="668"/>
    </location>
</feature>
<feature type="compositionally biased region" description="Low complexity" evidence="1">
    <location>
        <begin position="401"/>
        <end position="436"/>
    </location>
</feature>
<evidence type="ECO:0000256" key="1">
    <source>
        <dbReference type="SAM" id="MobiDB-lite"/>
    </source>
</evidence>
<feature type="region of interest" description="Disordered" evidence="1">
    <location>
        <begin position="361"/>
        <end position="507"/>
    </location>
</feature>
<feature type="compositionally biased region" description="Basic and acidic residues" evidence="1">
    <location>
        <begin position="1170"/>
        <end position="1188"/>
    </location>
</feature>
<name>A0A9P6PY35_9FUNG</name>
<feature type="region of interest" description="Disordered" evidence="1">
    <location>
        <begin position="1012"/>
        <end position="1086"/>
    </location>
</feature>
<keyword evidence="3" id="KW-1185">Reference proteome</keyword>
<feature type="region of interest" description="Disordered" evidence="1">
    <location>
        <begin position="931"/>
        <end position="999"/>
    </location>
</feature>
<feature type="compositionally biased region" description="Basic and acidic residues" evidence="1">
    <location>
        <begin position="98"/>
        <end position="116"/>
    </location>
</feature>
<dbReference type="OrthoDB" id="2448774at2759"/>
<feature type="region of interest" description="Disordered" evidence="1">
    <location>
        <begin position="1"/>
        <end position="204"/>
    </location>
</feature>
<feature type="compositionally biased region" description="Low complexity" evidence="1">
    <location>
        <begin position="645"/>
        <end position="656"/>
    </location>
</feature>
<feature type="compositionally biased region" description="Pro residues" evidence="1">
    <location>
        <begin position="765"/>
        <end position="778"/>
    </location>
</feature>
<feature type="compositionally biased region" description="Polar residues" evidence="1">
    <location>
        <begin position="371"/>
        <end position="380"/>
    </location>
</feature>
<feature type="region of interest" description="Disordered" evidence="1">
    <location>
        <begin position="1099"/>
        <end position="1132"/>
    </location>
</feature>
<feature type="compositionally biased region" description="Low complexity" evidence="1">
    <location>
        <begin position="957"/>
        <end position="973"/>
    </location>
</feature>
<proteinExistence type="predicted"/>
<protein>
    <submittedName>
        <fullName evidence="2">Uncharacterized protein</fullName>
    </submittedName>
</protein>
<feature type="compositionally biased region" description="Acidic residues" evidence="1">
    <location>
        <begin position="713"/>
        <end position="737"/>
    </location>
</feature>
<dbReference type="EMBL" id="JAAAJB010000478">
    <property type="protein sequence ID" value="KAG0255114.1"/>
    <property type="molecule type" value="Genomic_DNA"/>
</dbReference>
<feature type="compositionally biased region" description="Polar residues" evidence="1">
    <location>
        <begin position="1210"/>
        <end position="1228"/>
    </location>
</feature>
<feature type="compositionally biased region" description="Basic and acidic residues" evidence="1">
    <location>
        <begin position="1232"/>
        <end position="1248"/>
    </location>
</feature>
<organism evidence="2 3">
    <name type="scientific">Actinomortierella ambigua</name>
    <dbReference type="NCBI Taxonomy" id="1343610"/>
    <lineage>
        <taxon>Eukaryota</taxon>
        <taxon>Fungi</taxon>
        <taxon>Fungi incertae sedis</taxon>
        <taxon>Mucoromycota</taxon>
        <taxon>Mortierellomycotina</taxon>
        <taxon>Mortierellomycetes</taxon>
        <taxon>Mortierellales</taxon>
        <taxon>Mortierellaceae</taxon>
        <taxon>Actinomortierella</taxon>
    </lineage>
</organism>